<dbReference type="AlphaFoldDB" id="A0A382PSL8"/>
<dbReference type="InterPro" id="IPR006680">
    <property type="entry name" value="Amidohydro-rel"/>
</dbReference>
<evidence type="ECO:0000259" key="1">
    <source>
        <dbReference type="Pfam" id="PF01979"/>
    </source>
</evidence>
<feature type="non-terminal residue" evidence="2">
    <location>
        <position position="340"/>
    </location>
</feature>
<feature type="non-terminal residue" evidence="2">
    <location>
        <position position="1"/>
    </location>
</feature>
<organism evidence="2">
    <name type="scientific">marine metagenome</name>
    <dbReference type="NCBI Taxonomy" id="408172"/>
    <lineage>
        <taxon>unclassified sequences</taxon>
        <taxon>metagenomes</taxon>
        <taxon>ecological metagenomes</taxon>
    </lineage>
</organism>
<accession>A0A382PSL8</accession>
<evidence type="ECO:0000313" key="2">
    <source>
        <dbReference type="EMBL" id="SVC76226.1"/>
    </source>
</evidence>
<dbReference type="EMBL" id="UINC01109417">
    <property type="protein sequence ID" value="SVC76226.1"/>
    <property type="molecule type" value="Genomic_DNA"/>
</dbReference>
<dbReference type="GO" id="GO:0016787">
    <property type="term" value="F:hydrolase activity"/>
    <property type="evidence" value="ECO:0007669"/>
    <property type="project" value="InterPro"/>
</dbReference>
<gene>
    <name evidence="2" type="ORF">METZ01_LOCUS329080</name>
</gene>
<dbReference type="Pfam" id="PF01979">
    <property type="entry name" value="Amidohydro_1"/>
    <property type="match status" value="1"/>
</dbReference>
<protein>
    <recommendedName>
        <fullName evidence="1">Amidohydrolase-related domain-containing protein</fullName>
    </recommendedName>
</protein>
<proteinExistence type="predicted"/>
<name>A0A382PSL8_9ZZZZ</name>
<dbReference type="Gene3D" id="3.20.20.140">
    <property type="entry name" value="Metal-dependent hydrolases"/>
    <property type="match status" value="1"/>
</dbReference>
<feature type="domain" description="Amidohydrolase-related" evidence="1">
    <location>
        <begin position="145"/>
        <end position="211"/>
    </location>
</feature>
<reference evidence="2" key="1">
    <citation type="submission" date="2018-05" db="EMBL/GenBank/DDBJ databases">
        <authorList>
            <person name="Lanie J.A."/>
            <person name="Ng W.-L."/>
            <person name="Kazmierczak K.M."/>
            <person name="Andrzejewski T.M."/>
            <person name="Davidsen T.M."/>
            <person name="Wayne K.J."/>
            <person name="Tettelin H."/>
            <person name="Glass J.I."/>
            <person name="Rusch D."/>
            <person name="Podicherti R."/>
            <person name="Tsui H.-C.T."/>
            <person name="Winkler M.E."/>
        </authorList>
    </citation>
    <scope>NUCLEOTIDE SEQUENCE</scope>
</reference>
<sequence>DWYDRATEQTKKYPSVNVPLKQNRDLEVLGNWLDNNKPFVIETDNELAALRSFNIAEEFNLNCWLLGSGYEYRRINEIAEKKPFIILPLDFPSTPDMSNPYQELRYSTSELKHWDMAPDNPAVLLENDISFAITSHRLEGKEFRKNLNKSVERSLSTSSALADLTTEPAKMMGMENKLGKIKRGYLANLTILDGDYFDDASEIISIWVGGKEYPVQPKYDVSIEGNWKLAIGDKSYRLELKKKSKKYSGTILQDTTEFKLSKLKVKGRFISWQVQWDSTTTANRFTGHILEDRLEGISHDQNLQWLAIKTGKREVEKEKKKQAEQSHFKVFHPEGTYGLD</sequence>